<dbReference type="Gene3D" id="1.25.40.10">
    <property type="entry name" value="Tetratricopeptide repeat domain"/>
    <property type="match status" value="1"/>
</dbReference>
<name>A0A3B0YC62_9ZZZZ</name>
<dbReference type="EMBL" id="UOFN01000095">
    <property type="protein sequence ID" value="VAW78445.1"/>
    <property type="molecule type" value="Genomic_DNA"/>
</dbReference>
<dbReference type="AlphaFoldDB" id="A0A3B0YC62"/>
<reference evidence="1" key="1">
    <citation type="submission" date="2018-06" db="EMBL/GenBank/DDBJ databases">
        <authorList>
            <person name="Zhirakovskaya E."/>
        </authorList>
    </citation>
    <scope>NUCLEOTIDE SEQUENCE</scope>
</reference>
<evidence type="ECO:0000313" key="1">
    <source>
        <dbReference type="EMBL" id="VAW78445.1"/>
    </source>
</evidence>
<sequence length="93" mass="10348">MSLLQKADLILANSQLDPDEALPLYQKAQDIFEALVKQDTENTVFQRGLSVSFYKLASVYEASKNYTLALANMKLACGQIVRCASQVYLPQTT</sequence>
<proteinExistence type="predicted"/>
<gene>
    <name evidence="1" type="ORF">MNBD_GAMMA15-1493</name>
</gene>
<organism evidence="1">
    <name type="scientific">hydrothermal vent metagenome</name>
    <dbReference type="NCBI Taxonomy" id="652676"/>
    <lineage>
        <taxon>unclassified sequences</taxon>
        <taxon>metagenomes</taxon>
        <taxon>ecological metagenomes</taxon>
    </lineage>
</organism>
<accession>A0A3B0YC62</accession>
<protein>
    <submittedName>
        <fullName evidence="1">Uncharacterized protein</fullName>
    </submittedName>
</protein>
<dbReference type="InterPro" id="IPR011990">
    <property type="entry name" value="TPR-like_helical_dom_sf"/>
</dbReference>